<dbReference type="EMBL" id="SPLM01000038">
    <property type="protein sequence ID" value="TMW65168.1"/>
    <property type="molecule type" value="Genomic_DNA"/>
</dbReference>
<proteinExistence type="predicted"/>
<keyword evidence="1" id="KW-0732">Signal</keyword>
<evidence type="ECO:0000256" key="1">
    <source>
        <dbReference type="SAM" id="SignalP"/>
    </source>
</evidence>
<evidence type="ECO:0000313" key="2">
    <source>
        <dbReference type="EMBL" id="TMW65168.1"/>
    </source>
</evidence>
<name>A0A8K1CMS1_PYTOL</name>
<reference evidence="2" key="1">
    <citation type="submission" date="2019-03" db="EMBL/GenBank/DDBJ databases">
        <title>Long read genome sequence of the mycoparasitic Pythium oligandrum ATCC 38472 isolated from sugarbeet rhizosphere.</title>
        <authorList>
            <person name="Gaulin E."/>
        </authorList>
    </citation>
    <scope>NUCLEOTIDE SEQUENCE</scope>
    <source>
        <strain evidence="2">ATCC 38472_TT</strain>
    </source>
</reference>
<accession>A0A8K1CMS1</accession>
<protein>
    <submittedName>
        <fullName evidence="2">Uncharacterized protein</fullName>
    </submittedName>
</protein>
<feature type="chain" id="PRO_5035455032" evidence="1">
    <location>
        <begin position="23"/>
        <end position="190"/>
    </location>
</feature>
<gene>
    <name evidence="2" type="ORF">Poli38472_009335</name>
</gene>
<organism evidence="2 3">
    <name type="scientific">Pythium oligandrum</name>
    <name type="common">Mycoparasitic fungus</name>
    <dbReference type="NCBI Taxonomy" id="41045"/>
    <lineage>
        <taxon>Eukaryota</taxon>
        <taxon>Sar</taxon>
        <taxon>Stramenopiles</taxon>
        <taxon>Oomycota</taxon>
        <taxon>Peronosporomycetes</taxon>
        <taxon>Pythiales</taxon>
        <taxon>Pythiaceae</taxon>
        <taxon>Pythium</taxon>
    </lineage>
</organism>
<keyword evidence="3" id="KW-1185">Reference proteome</keyword>
<evidence type="ECO:0000313" key="3">
    <source>
        <dbReference type="Proteomes" id="UP000794436"/>
    </source>
</evidence>
<sequence length="190" mass="19703">MTRILTSLAFALAAVSTSRVAADEKFEETTVDLAYQRPSGDGPICIGVTFVAMYPSQPVEGASLVINVTAIDTPAGAIVRVRDCDSASNPALMNASDPATWLAAVSGQCALIWLNNTETPLNCSNSKVTAEYSLLSDYCERSPSAEVCRSSKAPSSQPVPAPSSAMPQTAGAWAVATTALTAMALSLVDL</sequence>
<feature type="signal peptide" evidence="1">
    <location>
        <begin position="1"/>
        <end position="22"/>
    </location>
</feature>
<comment type="caution">
    <text evidence="2">The sequence shown here is derived from an EMBL/GenBank/DDBJ whole genome shotgun (WGS) entry which is preliminary data.</text>
</comment>
<dbReference type="Proteomes" id="UP000794436">
    <property type="component" value="Unassembled WGS sequence"/>
</dbReference>
<dbReference type="AlphaFoldDB" id="A0A8K1CMS1"/>